<comment type="caution">
    <text evidence="2">The sequence shown here is derived from an EMBL/GenBank/DDBJ whole genome shotgun (WGS) entry which is preliminary data.</text>
</comment>
<keyword evidence="3" id="KW-1185">Reference proteome</keyword>
<dbReference type="PANTHER" id="PTHR31025">
    <property type="entry name" value="SI:CH211-196P9.1-RELATED"/>
    <property type="match status" value="1"/>
</dbReference>
<dbReference type="InterPro" id="IPR013761">
    <property type="entry name" value="SAM/pointed_sf"/>
</dbReference>
<protein>
    <submittedName>
        <fullName evidence="2">Uncharacterized protein</fullName>
    </submittedName>
</protein>
<dbReference type="EMBL" id="JAIZAY010000006">
    <property type="protein sequence ID" value="KAJ8039915.1"/>
    <property type="molecule type" value="Genomic_DNA"/>
</dbReference>
<feature type="region of interest" description="Disordered" evidence="1">
    <location>
        <begin position="778"/>
        <end position="797"/>
    </location>
</feature>
<evidence type="ECO:0000256" key="1">
    <source>
        <dbReference type="SAM" id="MobiDB-lite"/>
    </source>
</evidence>
<feature type="compositionally biased region" description="Polar residues" evidence="1">
    <location>
        <begin position="969"/>
        <end position="981"/>
    </location>
</feature>
<reference evidence="2" key="1">
    <citation type="submission" date="2021-10" db="EMBL/GenBank/DDBJ databases">
        <title>Tropical sea cucumber genome reveals ecological adaptation and Cuvierian tubules defense mechanism.</title>
        <authorList>
            <person name="Chen T."/>
        </authorList>
    </citation>
    <scope>NUCLEOTIDE SEQUENCE</scope>
    <source>
        <strain evidence="2">Nanhai2018</strain>
        <tissue evidence="2">Muscle</tissue>
    </source>
</reference>
<accession>A0A9Q1HBH4</accession>
<feature type="region of interest" description="Disordered" evidence="1">
    <location>
        <begin position="941"/>
        <end position="981"/>
    </location>
</feature>
<sequence>MKTFSLMNSYLRHIRIQHHCEQLDELPCDQIENNPGDENCGDENAADNRNPVDENIPDDENDGNADVLENVMGEEEDYFENFDEDALKALAVSLLFKLRASFLPFSAIQHVMNGMKTMFQDMLSSLKHNMLSLLTNHGVDKDAEDVQELCGKFSRFENPFSGIETSEQQTNYMKENLKLVVPTEIALGTRIDQQVDRRSGQIIQKVVTETFQYIPVLEVLKLILNNQAITELIDSEAHCTEGFLEGYQDGKQYRQLGIFKEYPNALRFQLFYDDVEVCNPIGSKAGIHKLGMFYYSIQNFPKHLNSAMQNIHLLAVCFAADLKKYGFDPILQPFIREMKQLESDEGVHVQLDDRIVKIHGSLVSFSGDSLAAHDLLGFMSPSANRLCRLCKATREDIQVHFLEDDFEQRTPDDHDECAEDALQRQRGDPFSGVRRPCPLNVLRSFHCVTNYNMDIMHDMLEGVCPYEIKLVLHQLILIDRFITLNELNQRLKSFHYSFIDRKNKPSAVLPERLRNITDHKLGQKASQMWCLIRMLPLLIGDRIPHDNVYYKLVLLLLQCMDIIYAPVVAVSHTVYLKHLICDHHNHFASIFPQNRMINKQHHMVHYPNCIRMCGPLTSMQCLKYEMKHAFSKKLATINCNFKNICKSAACKHQIWQCIVWSGNGLMPDFECLGGTMTAIESLEGKDAIADKLQCDENSDVFVASQVSLCGTEYKPNLYLIVDVDDSTSQLQFANDIDMQVLPTLTEDDLREIGVKSFGVRRKLRIVCEEMTKLEALLVPDTDGDSGSTVSSQDDSMETLDDDDVCLARLATRPSTSTPKRHMLPPNPRIVKSSSSVDIVVPYNLKKVLEDHSEGEKVDDHLAKGGVPSSQQRRTLVRLAVACMVDNYGLYPSSKQKTALAKEIVKTYPSTMDTTPGMKGHEHFYDNGHGFIEYRLKNMRTARPQEEKRRQRSSKSKQLSCPRAIPGKLSSPSSSKEAAQNDSIGEKVNWMKYMPPTHDNHAKHRQYLKDTFQHRRAIVEGPSSLTVTDILQQFPRFQDMPELINMEFQMMFPEKCDNFVTKWEASFTEKIIALGQAEYPAIQGLIERFEDGNRNICALSALTYMLHRSEGTDAGEAAKKKDERFKQPFILSLGPERRPKQFFIVLDRIAVSGGLNVVDAVDRLFKCHYVFNVEYCPCLQQFWEFIASMIYEILPPCQAKPQVRALGAAIRAPTKQ</sequence>
<dbReference type="SUPFAM" id="SSF47769">
    <property type="entry name" value="SAM/Pointed domain"/>
    <property type="match status" value="1"/>
</dbReference>
<feature type="compositionally biased region" description="Low complexity" evidence="1">
    <location>
        <begin position="784"/>
        <end position="793"/>
    </location>
</feature>
<evidence type="ECO:0000313" key="2">
    <source>
        <dbReference type="EMBL" id="KAJ8039915.1"/>
    </source>
</evidence>
<feature type="region of interest" description="Disordered" evidence="1">
    <location>
        <begin position="34"/>
        <end position="65"/>
    </location>
</feature>
<dbReference type="OrthoDB" id="8192917at2759"/>
<dbReference type="AlphaFoldDB" id="A0A9Q1HBH4"/>
<name>A0A9Q1HBH4_HOLLE</name>
<evidence type="ECO:0000313" key="3">
    <source>
        <dbReference type="Proteomes" id="UP001152320"/>
    </source>
</evidence>
<dbReference type="Proteomes" id="UP001152320">
    <property type="component" value="Chromosome 6"/>
</dbReference>
<proteinExistence type="predicted"/>
<organism evidence="2 3">
    <name type="scientific">Holothuria leucospilota</name>
    <name type="common">Black long sea cucumber</name>
    <name type="synonym">Mertensiothuria leucospilota</name>
    <dbReference type="NCBI Taxonomy" id="206669"/>
    <lineage>
        <taxon>Eukaryota</taxon>
        <taxon>Metazoa</taxon>
        <taxon>Echinodermata</taxon>
        <taxon>Eleutherozoa</taxon>
        <taxon>Echinozoa</taxon>
        <taxon>Holothuroidea</taxon>
        <taxon>Aspidochirotacea</taxon>
        <taxon>Aspidochirotida</taxon>
        <taxon>Holothuriidae</taxon>
        <taxon>Holothuria</taxon>
    </lineage>
</organism>
<dbReference type="PANTHER" id="PTHR31025:SF29">
    <property type="entry name" value="SI:CH211-196P9.1"/>
    <property type="match status" value="1"/>
</dbReference>
<dbReference type="Gene3D" id="1.10.150.50">
    <property type="entry name" value="Transcription Factor, Ets-1"/>
    <property type="match status" value="1"/>
</dbReference>
<gene>
    <name evidence="2" type="ORF">HOLleu_14068</name>
</gene>